<dbReference type="InterPro" id="IPR019489">
    <property type="entry name" value="Clp_ATPase_C"/>
</dbReference>
<feature type="repeat" description="ANK" evidence="3">
    <location>
        <begin position="170"/>
        <end position="202"/>
    </location>
</feature>
<organism evidence="7 8">
    <name type="scientific">Bicyclus anynana</name>
    <name type="common">Squinting bush brown butterfly</name>
    <dbReference type="NCBI Taxonomy" id="110368"/>
    <lineage>
        <taxon>Eukaryota</taxon>
        <taxon>Metazoa</taxon>
        <taxon>Ecdysozoa</taxon>
        <taxon>Arthropoda</taxon>
        <taxon>Hexapoda</taxon>
        <taxon>Insecta</taxon>
        <taxon>Pterygota</taxon>
        <taxon>Neoptera</taxon>
        <taxon>Endopterygota</taxon>
        <taxon>Lepidoptera</taxon>
        <taxon>Glossata</taxon>
        <taxon>Ditrysia</taxon>
        <taxon>Papilionoidea</taxon>
        <taxon>Nymphalidae</taxon>
        <taxon>Satyrinae</taxon>
        <taxon>Satyrini</taxon>
        <taxon>Mycalesina</taxon>
        <taxon>Bicyclus</taxon>
    </lineage>
</organism>
<keyword evidence="2" id="KW-0067">ATP-binding</keyword>
<dbReference type="InterPro" id="IPR002110">
    <property type="entry name" value="Ankyrin_rpt"/>
</dbReference>
<feature type="repeat" description="ANK" evidence="3">
    <location>
        <begin position="101"/>
        <end position="133"/>
    </location>
</feature>
<name>A0ABM3LGQ8_BICAN</name>
<dbReference type="Pfam" id="PF07724">
    <property type="entry name" value="AAA_2"/>
    <property type="match status" value="1"/>
</dbReference>
<dbReference type="Pfam" id="PF00023">
    <property type="entry name" value="Ank"/>
    <property type="match status" value="1"/>
</dbReference>
<gene>
    <name evidence="8" type="primary">LOC112051186</name>
</gene>
<dbReference type="Pfam" id="PF10431">
    <property type="entry name" value="ClpB_D2-small"/>
    <property type="match status" value="1"/>
</dbReference>
<dbReference type="InterPro" id="IPR003959">
    <property type="entry name" value="ATPase_AAA_core"/>
</dbReference>
<evidence type="ECO:0000256" key="1">
    <source>
        <dbReference type="ARBA" id="ARBA00022741"/>
    </source>
</evidence>
<dbReference type="InterPro" id="IPR027417">
    <property type="entry name" value="P-loop_NTPase"/>
</dbReference>
<evidence type="ECO:0000313" key="8">
    <source>
        <dbReference type="RefSeq" id="XP_052738254.1"/>
    </source>
</evidence>
<evidence type="ECO:0000256" key="2">
    <source>
        <dbReference type="ARBA" id="ARBA00022840"/>
    </source>
</evidence>
<dbReference type="InterPro" id="IPR001270">
    <property type="entry name" value="ClpA/B"/>
</dbReference>
<dbReference type="PANTHER" id="PTHR11638:SF93">
    <property type="entry name" value="MITOCHONDRIAL DISAGGREGASE"/>
    <property type="match status" value="1"/>
</dbReference>
<reference evidence="8" key="1">
    <citation type="submission" date="2025-08" db="UniProtKB">
        <authorList>
            <consortium name="RefSeq"/>
        </authorList>
    </citation>
    <scope>IDENTIFICATION</scope>
</reference>
<feature type="domain" description="Clp ATPase C-terminal" evidence="6">
    <location>
        <begin position="499"/>
        <end position="588"/>
    </location>
</feature>
<dbReference type="Pfam" id="PF12796">
    <property type="entry name" value="Ank_2"/>
    <property type="match status" value="1"/>
</dbReference>
<dbReference type="InterPro" id="IPR003593">
    <property type="entry name" value="AAA+_ATPase"/>
</dbReference>
<dbReference type="SMART" id="SM01086">
    <property type="entry name" value="ClpB_D2-small"/>
    <property type="match status" value="1"/>
</dbReference>
<dbReference type="InterPro" id="IPR036770">
    <property type="entry name" value="Ankyrin_rpt-contain_sf"/>
</dbReference>
<proteinExistence type="predicted"/>
<dbReference type="SUPFAM" id="SSF48403">
    <property type="entry name" value="Ankyrin repeat"/>
    <property type="match status" value="1"/>
</dbReference>
<dbReference type="CDD" id="cd19499">
    <property type="entry name" value="RecA-like_ClpB_Hsp104-like"/>
    <property type="match status" value="1"/>
</dbReference>
<keyword evidence="7" id="KW-1185">Reference proteome</keyword>
<dbReference type="GeneID" id="112051186"/>
<dbReference type="Gene3D" id="1.10.8.60">
    <property type="match status" value="1"/>
</dbReference>
<feature type="domain" description="AAA+ ATPase" evidence="5">
    <location>
        <begin position="279"/>
        <end position="433"/>
    </location>
</feature>
<dbReference type="Gene3D" id="1.25.40.20">
    <property type="entry name" value="Ankyrin repeat-containing domain"/>
    <property type="match status" value="1"/>
</dbReference>
<dbReference type="Proteomes" id="UP001652582">
    <property type="component" value="Chromosome 6"/>
</dbReference>
<feature type="region of interest" description="Disordered" evidence="4">
    <location>
        <begin position="423"/>
        <end position="461"/>
    </location>
</feature>
<accession>A0ABM3LGQ8</accession>
<sequence>MMGARGWWRAAGAGAGAARLAAAPARLQAAARARAPVARTPRRVLGAAAAGLALLAADYAYSDKKFFKAAKIGNVDELKRQLDALQSSGGGGGAADRRHPLGWTALMAAAANDRAPAVRELLRRGARPDLPEQYAGAAAAAAAAGLHPLEALQRREDEFCASMNARASFLGWTALHYAALADSADAARALLDAGADPTARDHAGRRALHYARDPSAVRALLLERLAAWERAAAEAAAEERRRFPLEQRLKRFIVGQTAAIETVAAAVRRKESGWADEEHPLVFLFLGSSGIGKTELAKQLARYVHRDEPGAFIRLDMSEYQEKHEVAKLIGAPPGYVGHEEGGQLTRALARRADAVVLFDEVDKAHPDVLTVLLQLFDEGRLTDGKGKLIECKNAIFVMTSNLAADEIAQYGLQLRREAEARAARRARAPGARPADEPQDHPDKKSAATAEADAEAGAEEALQVSRTFKDSVVRPILKRHFGRDEFLGRINEIVYFLPFSRQELLTLVQLELAAWADKARARHGVELRWEGGVLGALADGYDVHYGARSIKHEVERQVVNQIALAAERGAVGRGSSVLLRERAGRVQLCVRAPSARDYAPLDLAQL</sequence>
<dbReference type="PANTHER" id="PTHR11638">
    <property type="entry name" value="ATP-DEPENDENT CLP PROTEASE"/>
    <property type="match status" value="1"/>
</dbReference>
<dbReference type="InterPro" id="IPR050130">
    <property type="entry name" value="ClpA_ClpB"/>
</dbReference>
<dbReference type="PROSITE" id="PS50088">
    <property type="entry name" value="ANK_REPEAT"/>
    <property type="match status" value="2"/>
</dbReference>
<evidence type="ECO:0000259" key="5">
    <source>
        <dbReference type="SMART" id="SM00382"/>
    </source>
</evidence>
<evidence type="ECO:0000256" key="3">
    <source>
        <dbReference type="PROSITE-ProRule" id="PRU00023"/>
    </source>
</evidence>
<dbReference type="SMART" id="SM00248">
    <property type="entry name" value="ANK"/>
    <property type="match status" value="2"/>
</dbReference>
<keyword evidence="3" id="KW-0040">ANK repeat</keyword>
<dbReference type="SMART" id="SM00382">
    <property type="entry name" value="AAA"/>
    <property type="match status" value="1"/>
</dbReference>
<dbReference type="Gene3D" id="3.40.50.300">
    <property type="entry name" value="P-loop containing nucleotide triphosphate hydrolases"/>
    <property type="match status" value="1"/>
</dbReference>
<evidence type="ECO:0000256" key="4">
    <source>
        <dbReference type="SAM" id="MobiDB-lite"/>
    </source>
</evidence>
<evidence type="ECO:0000259" key="6">
    <source>
        <dbReference type="SMART" id="SM01086"/>
    </source>
</evidence>
<feature type="compositionally biased region" description="Basic and acidic residues" evidence="4">
    <location>
        <begin position="434"/>
        <end position="446"/>
    </location>
</feature>
<dbReference type="PROSITE" id="PS50297">
    <property type="entry name" value="ANK_REP_REGION"/>
    <property type="match status" value="1"/>
</dbReference>
<dbReference type="RefSeq" id="XP_052738254.1">
    <property type="nucleotide sequence ID" value="XM_052882294.1"/>
</dbReference>
<dbReference type="PRINTS" id="PR00300">
    <property type="entry name" value="CLPPROTEASEA"/>
</dbReference>
<protein>
    <submittedName>
        <fullName evidence="8">Caseinolytic peptidase B protein homolog</fullName>
    </submittedName>
</protein>
<keyword evidence="1" id="KW-0547">Nucleotide-binding</keyword>
<evidence type="ECO:0000313" key="7">
    <source>
        <dbReference type="Proteomes" id="UP001652582"/>
    </source>
</evidence>
<dbReference type="SUPFAM" id="SSF52540">
    <property type="entry name" value="P-loop containing nucleoside triphosphate hydrolases"/>
    <property type="match status" value="1"/>
</dbReference>